<protein>
    <recommendedName>
        <fullName evidence="7">DoxX family protein</fullName>
    </recommendedName>
</protein>
<keyword evidence="3" id="KW-1133">Transmembrane helix</keyword>
<dbReference type="Pfam" id="PF07681">
    <property type="entry name" value="DoxX"/>
    <property type="match status" value="1"/>
</dbReference>
<evidence type="ECO:0000313" key="6">
    <source>
        <dbReference type="Proteomes" id="UP000658656"/>
    </source>
</evidence>
<proteinExistence type="predicted"/>
<evidence type="ECO:0000313" key="5">
    <source>
        <dbReference type="EMBL" id="GHF57315.1"/>
    </source>
</evidence>
<evidence type="ECO:0008006" key="7">
    <source>
        <dbReference type="Google" id="ProtNLM"/>
    </source>
</evidence>
<reference evidence="5" key="1">
    <citation type="journal article" date="2014" name="Int. J. Syst. Evol. Microbiol.">
        <title>Complete genome sequence of Corynebacterium casei LMG S-19264T (=DSM 44701T), isolated from a smear-ripened cheese.</title>
        <authorList>
            <consortium name="US DOE Joint Genome Institute (JGI-PGF)"/>
            <person name="Walter F."/>
            <person name="Albersmeier A."/>
            <person name="Kalinowski J."/>
            <person name="Ruckert C."/>
        </authorList>
    </citation>
    <scope>NUCLEOTIDE SEQUENCE</scope>
    <source>
        <strain evidence="5">CGMCC 4.7679</strain>
    </source>
</reference>
<reference evidence="5" key="2">
    <citation type="submission" date="2020-09" db="EMBL/GenBank/DDBJ databases">
        <authorList>
            <person name="Sun Q."/>
            <person name="Zhou Y."/>
        </authorList>
    </citation>
    <scope>NUCLEOTIDE SEQUENCE</scope>
    <source>
        <strain evidence="5">CGMCC 4.7679</strain>
    </source>
</reference>
<evidence type="ECO:0000256" key="3">
    <source>
        <dbReference type="ARBA" id="ARBA00022989"/>
    </source>
</evidence>
<keyword evidence="4" id="KW-0472">Membrane</keyword>
<gene>
    <name evidence="5" type="ORF">GCM10017566_33130</name>
</gene>
<organism evidence="5 6">
    <name type="scientific">Amycolatopsis bartoniae</name>
    <dbReference type="NCBI Taxonomy" id="941986"/>
    <lineage>
        <taxon>Bacteria</taxon>
        <taxon>Bacillati</taxon>
        <taxon>Actinomycetota</taxon>
        <taxon>Actinomycetes</taxon>
        <taxon>Pseudonocardiales</taxon>
        <taxon>Pseudonocardiaceae</taxon>
        <taxon>Amycolatopsis</taxon>
    </lineage>
</organism>
<comment type="caution">
    <text evidence="5">The sequence shown here is derived from an EMBL/GenBank/DDBJ whole genome shotgun (WGS) entry which is preliminary data.</text>
</comment>
<evidence type="ECO:0000256" key="1">
    <source>
        <dbReference type="ARBA" id="ARBA00004141"/>
    </source>
</evidence>
<sequence>MILRRLARPMLASIFIYGGINALRHAEGHAEVAKPLLDKTVGQQQDKLPDQVPTDPVTLVKIDAGVKIVAGTALAFGKFPRLSSLALVGSLVPTTAAGHAFWEAKDADKQEQIIHFLKNVGLVGGLLIAAADTEGKPSLGWRARRAAAKTSKQVSSTAGAARKQVANTAGAARDVLPV</sequence>
<keyword evidence="2" id="KW-0812">Transmembrane</keyword>
<dbReference type="AlphaFoldDB" id="A0A8H9ITC9"/>
<keyword evidence="6" id="KW-1185">Reference proteome</keyword>
<dbReference type="GO" id="GO:0016020">
    <property type="term" value="C:membrane"/>
    <property type="evidence" value="ECO:0007669"/>
    <property type="project" value="UniProtKB-SubCell"/>
</dbReference>
<dbReference type="Proteomes" id="UP000658656">
    <property type="component" value="Unassembled WGS sequence"/>
</dbReference>
<dbReference type="InterPro" id="IPR032808">
    <property type="entry name" value="DoxX"/>
</dbReference>
<name>A0A8H9ITC9_9PSEU</name>
<evidence type="ECO:0000256" key="2">
    <source>
        <dbReference type="ARBA" id="ARBA00022692"/>
    </source>
</evidence>
<comment type="subcellular location">
    <subcellularLocation>
        <location evidence="1">Membrane</location>
        <topology evidence="1">Multi-pass membrane protein</topology>
    </subcellularLocation>
</comment>
<dbReference type="EMBL" id="BNAV01000004">
    <property type="protein sequence ID" value="GHF57315.1"/>
    <property type="molecule type" value="Genomic_DNA"/>
</dbReference>
<evidence type="ECO:0000256" key="4">
    <source>
        <dbReference type="ARBA" id="ARBA00023136"/>
    </source>
</evidence>
<accession>A0A8H9ITC9</accession>